<feature type="domain" description="Pyruvate carboxyltransferase" evidence="4">
    <location>
        <begin position="27"/>
        <end position="293"/>
    </location>
</feature>
<proteinExistence type="inferred from homology"/>
<dbReference type="Gene3D" id="3.20.20.70">
    <property type="entry name" value="Aldolase class I"/>
    <property type="match status" value="1"/>
</dbReference>
<dbReference type="EMBL" id="SSWX01000019">
    <property type="protein sequence ID" value="THJ31859.1"/>
    <property type="molecule type" value="Genomic_DNA"/>
</dbReference>
<dbReference type="RefSeq" id="WP_136407224.1">
    <property type="nucleotide sequence ID" value="NZ_SSWX01000019.1"/>
</dbReference>
<evidence type="ECO:0000256" key="3">
    <source>
        <dbReference type="ARBA" id="ARBA00023239"/>
    </source>
</evidence>
<dbReference type="InterPro" id="IPR000891">
    <property type="entry name" value="PYR_CT"/>
</dbReference>
<accession>A0A4S5BIA8</accession>
<dbReference type="GO" id="GO:0006552">
    <property type="term" value="P:L-leucine catabolic process"/>
    <property type="evidence" value="ECO:0007669"/>
    <property type="project" value="TreeGrafter"/>
</dbReference>
<keyword evidence="3 5" id="KW-0456">Lyase</keyword>
<dbReference type="FunFam" id="3.20.20.70:FF:000071">
    <property type="entry name" value="Hydroxymethylglutaryl-CoA lyase"/>
    <property type="match status" value="1"/>
</dbReference>
<dbReference type="GO" id="GO:0046872">
    <property type="term" value="F:metal ion binding"/>
    <property type="evidence" value="ECO:0007669"/>
    <property type="project" value="UniProtKB-KW"/>
</dbReference>
<protein>
    <submittedName>
        <fullName evidence="5">Hydroxymethylglutaryl-CoA lyase</fullName>
    </submittedName>
</protein>
<evidence type="ECO:0000313" key="6">
    <source>
        <dbReference type="Proteomes" id="UP000306236"/>
    </source>
</evidence>
<dbReference type="InterPro" id="IPR043594">
    <property type="entry name" value="HMGL"/>
</dbReference>
<evidence type="ECO:0000313" key="5">
    <source>
        <dbReference type="EMBL" id="THJ31859.1"/>
    </source>
</evidence>
<dbReference type="PANTHER" id="PTHR42738">
    <property type="entry name" value="HYDROXYMETHYLGLUTARYL-COA LYASE"/>
    <property type="match status" value="1"/>
</dbReference>
<evidence type="ECO:0000256" key="2">
    <source>
        <dbReference type="ARBA" id="ARBA00022723"/>
    </source>
</evidence>
<dbReference type="PANTHER" id="PTHR42738:SF7">
    <property type="entry name" value="HYDROXYMETHYLGLUTARYL-COA LYASE"/>
    <property type="match status" value="1"/>
</dbReference>
<dbReference type="OrthoDB" id="9784013at2"/>
<comment type="similarity">
    <text evidence="1">Belongs to the HMG-CoA lyase family.</text>
</comment>
<organism evidence="5 6">
    <name type="scientific">Lampropedia aestuarii</name>
    <dbReference type="NCBI Taxonomy" id="2562762"/>
    <lineage>
        <taxon>Bacteria</taxon>
        <taxon>Pseudomonadati</taxon>
        <taxon>Pseudomonadota</taxon>
        <taxon>Betaproteobacteria</taxon>
        <taxon>Burkholderiales</taxon>
        <taxon>Comamonadaceae</taxon>
        <taxon>Lampropedia</taxon>
    </lineage>
</organism>
<dbReference type="PROSITE" id="PS50991">
    <property type="entry name" value="PYR_CT"/>
    <property type="match status" value="1"/>
</dbReference>
<keyword evidence="6" id="KW-1185">Reference proteome</keyword>
<dbReference type="AlphaFoldDB" id="A0A4S5BIA8"/>
<dbReference type="Pfam" id="PF00682">
    <property type="entry name" value="HMGL-like"/>
    <property type="match status" value="1"/>
</dbReference>
<evidence type="ECO:0000259" key="4">
    <source>
        <dbReference type="PROSITE" id="PS50991"/>
    </source>
</evidence>
<name>A0A4S5BIA8_9BURK</name>
<gene>
    <name evidence="5" type="ORF">E8K88_13575</name>
</gene>
<dbReference type="Proteomes" id="UP000306236">
    <property type="component" value="Unassembled WGS sequence"/>
</dbReference>
<dbReference type="SUPFAM" id="SSF51569">
    <property type="entry name" value="Aldolase"/>
    <property type="match status" value="1"/>
</dbReference>
<dbReference type="NCBIfam" id="NF004283">
    <property type="entry name" value="PRK05692.1"/>
    <property type="match status" value="1"/>
</dbReference>
<dbReference type="GO" id="GO:0004419">
    <property type="term" value="F:hydroxymethylglutaryl-CoA lyase activity"/>
    <property type="evidence" value="ECO:0007669"/>
    <property type="project" value="TreeGrafter"/>
</dbReference>
<dbReference type="CDD" id="cd07938">
    <property type="entry name" value="DRE_TIM_HMGL"/>
    <property type="match status" value="1"/>
</dbReference>
<dbReference type="GO" id="GO:0046951">
    <property type="term" value="P:ketone body biosynthetic process"/>
    <property type="evidence" value="ECO:0007669"/>
    <property type="project" value="TreeGrafter"/>
</dbReference>
<reference evidence="5 6" key="1">
    <citation type="submission" date="2019-04" db="EMBL/GenBank/DDBJ databases">
        <title>Lampropedia sp YIM MLB12 draf genome.</title>
        <authorList>
            <person name="Wang Y.-X."/>
        </authorList>
    </citation>
    <scope>NUCLEOTIDE SEQUENCE [LARGE SCALE GENOMIC DNA]</scope>
    <source>
        <strain evidence="5 6">YIM MLB12</strain>
    </source>
</reference>
<keyword evidence="2" id="KW-0479">Metal-binding</keyword>
<dbReference type="InterPro" id="IPR013785">
    <property type="entry name" value="Aldolase_TIM"/>
</dbReference>
<sequence>MNAPVLNPKAIDSAGASQVWQGAQRQVHIQEVGPRDGLQIEPVVVPTADKIALVNALSAAGLKKIEVSAFVSPKAIPSLADASEVFQGIDKLPDCTYSALVPNLKGAERALEAGADELNLVMSVTQTHNLANLRMLQEQSFAALAQIVQQVGSSVPINVSLSCSFGCPMEGDVPLAQTLHWAERFIALGVQGISLCDTTGMAHPAQVHEAASSFIKRWPEVECTLHFHNTRGMGLANILAGLDAGVRHFDSALGGLGGCPYAPGASGNISTEEVVHALQLMGYSTGIDLQALLTAAERLPGLIGHELPSQLVKAGPRWKTHPAPANLEEIRQRALAR</sequence>
<comment type="caution">
    <text evidence="5">The sequence shown here is derived from an EMBL/GenBank/DDBJ whole genome shotgun (WGS) entry which is preliminary data.</text>
</comment>
<evidence type="ECO:0000256" key="1">
    <source>
        <dbReference type="ARBA" id="ARBA00009405"/>
    </source>
</evidence>